<dbReference type="GeneID" id="81622432"/>
<organism evidence="1 2">
    <name type="scientific">Penicillium diatomitis</name>
    <dbReference type="NCBI Taxonomy" id="2819901"/>
    <lineage>
        <taxon>Eukaryota</taxon>
        <taxon>Fungi</taxon>
        <taxon>Dikarya</taxon>
        <taxon>Ascomycota</taxon>
        <taxon>Pezizomycotina</taxon>
        <taxon>Eurotiomycetes</taxon>
        <taxon>Eurotiomycetidae</taxon>
        <taxon>Eurotiales</taxon>
        <taxon>Aspergillaceae</taxon>
        <taxon>Penicillium</taxon>
    </lineage>
</organism>
<dbReference type="AlphaFoldDB" id="A0A9W9XFK1"/>
<comment type="caution">
    <text evidence="1">The sequence shown here is derived from an EMBL/GenBank/DDBJ whole genome shotgun (WGS) entry which is preliminary data.</text>
</comment>
<reference evidence="1" key="2">
    <citation type="journal article" date="2023" name="IMA Fungus">
        <title>Comparative genomic study of the Penicillium genus elucidates a diverse pangenome and 15 lateral gene transfer events.</title>
        <authorList>
            <person name="Petersen C."/>
            <person name="Sorensen T."/>
            <person name="Nielsen M.R."/>
            <person name="Sondergaard T.E."/>
            <person name="Sorensen J.L."/>
            <person name="Fitzpatrick D.A."/>
            <person name="Frisvad J.C."/>
            <person name="Nielsen K.L."/>
        </authorList>
    </citation>
    <scope>NUCLEOTIDE SEQUENCE</scope>
    <source>
        <strain evidence="1">IBT 30728</strain>
    </source>
</reference>
<gene>
    <name evidence="1" type="ORF">N7539_002580</name>
</gene>
<evidence type="ECO:0000313" key="2">
    <source>
        <dbReference type="Proteomes" id="UP001148312"/>
    </source>
</evidence>
<sequence length="75" mass="8333">PGFEWTAGEIRFRKKKTRQPALSWLYILESRLLQVDCGTQGGKLGGTAFNAPSASPQLAPRENQLGFCGFLYLMI</sequence>
<accession>A0A9W9XFK1</accession>
<name>A0A9W9XFK1_9EURO</name>
<evidence type="ECO:0000313" key="1">
    <source>
        <dbReference type="EMBL" id="KAJ5491013.1"/>
    </source>
</evidence>
<protein>
    <submittedName>
        <fullName evidence="1">Uncharacterized protein</fullName>
    </submittedName>
</protein>
<reference evidence="1" key="1">
    <citation type="submission" date="2022-12" db="EMBL/GenBank/DDBJ databases">
        <authorList>
            <person name="Petersen C."/>
        </authorList>
    </citation>
    <scope>NUCLEOTIDE SEQUENCE</scope>
    <source>
        <strain evidence="1">IBT 30728</strain>
    </source>
</reference>
<dbReference type="Proteomes" id="UP001148312">
    <property type="component" value="Unassembled WGS sequence"/>
</dbReference>
<dbReference type="EMBL" id="JAPWDQ010000003">
    <property type="protein sequence ID" value="KAJ5491013.1"/>
    <property type="molecule type" value="Genomic_DNA"/>
</dbReference>
<keyword evidence="2" id="KW-1185">Reference proteome</keyword>
<feature type="non-terminal residue" evidence="1">
    <location>
        <position position="1"/>
    </location>
</feature>
<dbReference type="RefSeq" id="XP_056792142.1">
    <property type="nucleotide sequence ID" value="XM_056932183.1"/>
</dbReference>
<proteinExistence type="predicted"/>